<evidence type="ECO:0000259" key="10">
    <source>
        <dbReference type="PROSITE" id="PS50240"/>
    </source>
</evidence>
<dbReference type="SMART" id="SM00020">
    <property type="entry name" value="Tryp_SPc"/>
    <property type="match status" value="1"/>
</dbReference>
<evidence type="ECO:0000256" key="2">
    <source>
        <dbReference type="ARBA" id="ARBA00022525"/>
    </source>
</evidence>
<evidence type="ECO:0000256" key="3">
    <source>
        <dbReference type="ARBA" id="ARBA00022670"/>
    </source>
</evidence>
<feature type="region of interest" description="Disordered" evidence="9">
    <location>
        <begin position="103"/>
        <end position="217"/>
    </location>
</feature>
<evidence type="ECO:0000256" key="4">
    <source>
        <dbReference type="ARBA" id="ARBA00022801"/>
    </source>
</evidence>
<dbReference type="Proteomes" id="UP000504615">
    <property type="component" value="Unplaced"/>
</dbReference>
<evidence type="ECO:0000313" key="12">
    <source>
        <dbReference type="RefSeq" id="XP_011633446.1"/>
    </source>
</evidence>
<protein>
    <recommendedName>
        <fullName evidence="7">chymotrypsin</fullName>
        <ecNumber evidence="7">3.4.21.1</ecNumber>
    </recommendedName>
</protein>
<evidence type="ECO:0000256" key="9">
    <source>
        <dbReference type="SAM" id="MobiDB-lite"/>
    </source>
</evidence>
<dbReference type="GO" id="GO:0004252">
    <property type="term" value="F:serine-type endopeptidase activity"/>
    <property type="evidence" value="ECO:0007669"/>
    <property type="project" value="UniProtKB-EC"/>
</dbReference>
<evidence type="ECO:0000256" key="1">
    <source>
        <dbReference type="ARBA" id="ARBA00004239"/>
    </source>
</evidence>
<dbReference type="KEGG" id="pbar:105424748"/>
<dbReference type="GO" id="GO:0016485">
    <property type="term" value="P:protein processing"/>
    <property type="evidence" value="ECO:0007669"/>
    <property type="project" value="UniProtKB-ARBA"/>
</dbReference>
<dbReference type="PROSITE" id="PS50240">
    <property type="entry name" value="TRYPSIN_DOM"/>
    <property type="match status" value="1"/>
</dbReference>
<dbReference type="CDD" id="cd00190">
    <property type="entry name" value="Tryp_SPc"/>
    <property type="match status" value="1"/>
</dbReference>
<keyword evidence="6" id="KW-1015">Disulfide bond</keyword>
<dbReference type="InterPro" id="IPR009003">
    <property type="entry name" value="Peptidase_S1_PA"/>
</dbReference>
<evidence type="ECO:0000256" key="7">
    <source>
        <dbReference type="ARBA" id="ARBA00044036"/>
    </source>
</evidence>
<proteinExistence type="predicted"/>
<keyword evidence="3 8" id="KW-0645">Protease</keyword>
<dbReference type="PRINTS" id="PR00722">
    <property type="entry name" value="CHYMOTRYPSIN"/>
</dbReference>
<dbReference type="PROSITE" id="PS00135">
    <property type="entry name" value="TRYPSIN_SER"/>
    <property type="match status" value="1"/>
</dbReference>
<feature type="compositionally biased region" description="Pro residues" evidence="9">
    <location>
        <begin position="133"/>
        <end position="188"/>
    </location>
</feature>
<dbReference type="Pfam" id="PF00089">
    <property type="entry name" value="Trypsin"/>
    <property type="match status" value="1"/>
</dbReference>
<feature type="domain" description="Peptidase S1" evidence="10">
    <location>
        <begin position="281"/>
        <end position="522"/>
    </location>
</feature>
<comment type="subcellular location">
    <subcellularLocation>
        <location evidence="1">Secreted</location>
        <location evidence="1">Extracellular space</location>
    </subcellularLocation>
</comment>
<dbReference type="AlphaFoldDB" id="A0A6I9VW93"/>
<evidence type="ECO:0000313" key="11">
    <source>
        <dbReference type="Proteomes" id="UP000504615"/>
    </source>
</evidence>
<dbReference type="OrthoDB" id="6339452at2759"/>
<keyword evidence="5 8" id="KW-0720">Serine protease</keyword>
<organism evidence="11 12">
    <name type="scientific">Pogonomyrmex barbatus</name>
    <name type="common">red harvester ant</name>
    <dbReference type="NCBI Taxonomy" id="144034"/>
    <lineage>
        <taxon>Eukaryota</taxon>
        <taxon>Metazoa</taxon>
        <taxon>Ecdysozoa</taxon>
        <taxon>Arthropoda</taxon>
        <taxon>Hexapoda</taxon>
        <taxon>Insecta</taxon>
        <taxon>Pterygota</taxon>
        <taxon>Neoptera</taxon>
        <taxon>Endopterygota</taxon>
        <taxon>Hymenoptera</taxon>
        <taxon>Apocrita</taxon>
        <taxon>Aculeata</taxon>
        <taxon>Formicoidea</taxon>
        <taxon>Formicidae</taxon>
        <taxon>Myrmicinae</taxon>
        <taxon>Pogonomyrmex</taxon>
    </lineage>
</organism>
<dbReference type="RefSeq" id="XP_011633446.1">
    <property type="nucleotide sequence ID" value="XM_011635144.1"/>
</dbReference>
<sequence>MLRSFPSATNNKNPSPNSVTNSRNPFLSNTVIKPDKQNSYFSNIAISGGNPFLSNSVTNNQKPLSPSSGTSGNPFLSSVNKPVSPSFSNSGDLYINNPFLHPTDTRFNADGPSKPASPRLPPRPLTTLEPSPTTTPRPPPITPRPPPTTPRPPPTTPRPPPTTPRPPPTTPRPPPTTPRPPPTTPRPSPTTSRLSPSTPRLSQPPPNIPVSTPQVQPSVTSISLEELIPIKITGPVKTKSELKCDEYAGEISGVTEIQSLTGSSSGVFRVNNACQDSNHLVIGGVDAQPGEFPHMAALGRLFGQTFSYMCGGTLISHTWVLSAAHCTYGPNGDPTNVRIGFYELTNQAGIMIAISDMIRHPEYLPPELYADIALILLESPVTFSLAIRPACLYQRYDFVPKNAWVSGWGATEFAGDASNRLQKAQLTLISNVKCSEKHNTSIEVPHGISTNMICAGDVRGNRSSDTCEGDSGGPLQIIHPQNDCLFQVIGITSFGQACGIGDTPGVYTKVSPYLSWIESYVWPEGQ</sequence>
<dbReference type="PANTHER" id="PTHR24258">
    <property type="entry name" value="SERINE PROTEASE-RELATED"/>
    <property type="match status" value="1"/>
</dbReference>
<feature type="region of interest" description="Disordered" evidence="9">
    <location>
        <begin position="57"/>
        <end position="77"/>
    </location>
</feature>
<reference evidence="12" key="1">
    <citation type="submission" date="2025-08" db="UniProtKB">
        <authorList>
            <consortium name="RefSeq"/>
        </authorList>
    </citation>
    <scope>IDENTIFICATION</scope>
</reference>
<dbReference type="InterPro" id="IPR033116">
    <property type="entry name" value="TRYPSIN_SER"/>
</dbReference>
<keyword evidence="11" id="KW-1185">Reference proteome</keyword>
<dbReference type="PROSITE" id="PS00134">
    <property type="entry name" value="TRYPSIN_HIS"/>
    <property type="match status" value="1"/>
</dbReference>
<name>A0A6I9VW93_9HYME</name>
<feature type="compositionally biased region" description="Low complexity" evidence="9">
    <location>
        <begin position="189"/>
        <end position="201"/>
    </location>
</feature>
<dbReference type="SUPFAM" id="SSF50494">
    <property type="entry name" value="Trypsin-like serine proteases"/>
    <property type="match status" value="1"/>
</dbReference>
<dbReference type="GO" id="GO:0005576">
    <property type="term" value="C:extracellular region"/>
    <property type="evidence" value="ECO:0007669"/>
    <property type="project" value="UniProtKB-SubCell"/>
</dbReference>
<gene>
    <name evidence="12" type="primary">LOC105424748</name>
</gene>
<dbReference type="GeneID" id="105424748"/>
<feature type="region of interest" description="Disordered" evidence="9">
    <location>
        <begin position="1"/>
        <end position="32"/>
    </location>
</feature>
<accession>A0A6I9VW93</accession>
<dbReference type="FunFam" id="2.40.10.10:FF:000047">
    <property type="entry name" value="Trypsin eta"/>
    <property type="match status" value="1"/>
</dbReference>
<keyword evidence="4 8" id="KW-0378">Hydrolase</keyword>
<keyword evidence="2" id="KW-0964">Secreted</keyword>
<dbReference type="InterPro" id="IPR001314">
    <property type="entry name" value="Peptidase_S1A"/>
</dbReference>
<dbReference type="InterPro" id="IPR043504">
    <property type="entry name" value="Peptidase_S1_PA_chymotrypsin"/>
</dbReference>
<evidence type="ECO:0000256" key="8">
    <source>
        <dbReference type="RuleBase" id="RU363034"/>
    </source>
</evidence>
<dbReference type="InterPro" id="IPR018114">
    <property type="entry name" value="TRYPSIN_HIS"/>
</dbReference>
<evidence type="ECO:0000256" key="5">
    <source>
        <dbReference type="ARBA" id="ARBA00022825"/>
    </source>
</evidence>
<dbReference type="EC" id="3.4.21.1" evidence="7"/>
<evidence type="ECO:0000256" key="6">
    <source>
        <dbReference type="ARBA" id="ARBA00023157"/>
    </source>
</evidence>
<dbReference type="InterPro" id="IPR001254">
    <property type="entry name" value="Trypsin_dom"/>
</dbReference>
<dbReference type="Gene3D" id="2.40.10.10">
    <property type="entry name" value="Trypsin-like serine proteases"/>
    <property type="match status" value="2"/>
</dbReference>
<dbReference type="PANTHER" id="PTHR24258:SF136">
    <property type="entry name" value="GH06673P-RELATED"/>
    <property type="match status" value="1"/>
</dbReference>